<keyword evidence="11" id="KW-1185">Reference proteome</keyword>
<dbReference type="AlphaFoldDB" id="A0AAI8Z0N7"/>
<name>A0AAI8Z0N7_9PEZI</name>
<dbReference type="Pfam" id="PF00545">
    <property type="entry name" value="Ribonuclease"/>
    <property type="match status" value="1"/>
</dbReference>
<feature type="chain" id="PRO_5042601853" description="ribonuclease T1" evidence="9">
    <location>
        <begin position="25"/>
        <end position="135"/>
    </location>
</feature>
<organism evidence="10 11">
    <name type="scientific">Lecanosticta acicola</name>
    <dbReference type="NCBI Taxonomy" id="111012"/>
    <lineage>
        <taxon>Eukaryota</taxon>
        <taxon>Fungi</taxon>
        <taxon>Dikarya</taxon>
        <taxon>Ascomycota</taxon>
        <taxon>Pezizomycotina</taxon>
        <taxon>Dothideomycetes</taxon>
        <taxon>Dothideomycetidae</taxon>
        <taxon>Mycosphaerellales</taxon>
        <taxon>Mycosphaerellaceae</taxon>
        <taxon>Lecanosticta</taxon>
    </lineage>
</organism>
<comment type="caution">
    <text evidence="10">The sequence shown here is derived from an EMBL/GenBank/DDBJ whole genome shotgun (WGS) entry which is preliminary data.</text>
</comment>
<evidence type="ECO:0000256" key="4">
    <source>
        <dbReference type="ARBA" id="ARBA00022759"/>
    </source>
</evidence>
<evidence type="ECO:0000313" key="10">
    <source>
        <dbReference type="EMBL" id="CAK4030265.1"/>
    </source>
</evidence>
<dbReference type="PANTHER" id="PTHR42104">
    <property type="entry name" value="EXTRACELLULAR GUANYL-SPECIFIC RIBONUCLEASE RNTA (AFU_ORTHOLOGUE AFUA_4G03230)"/>
    <property type="match status" value="1"/>
</dbReference>
<evidence type="ECO:0000256" key="2">
    <source>
        <dbReference type="ARBA" id="ARBA00012549"/>
    </source>
</evidence>
<keyword evidence="5" id="KW-0378">Hydrolase</keyword>
<dbReference type="Gene3D" id="3.10.450.30">
    <property type="entry name" value="Microbial ribonucleases"/>
    <property type="match status" value="1"/>
</dbReference>
<comment type="similarity">
    <text evidence="1">Belongs to the ribonuclease N1/T1 family.</text>
</comment>
<keyword evidence="3" id="KW-0540">Nuclease</keyword>
<keyword evidence="7" id="KW-0456">Lyase</keyword>
<gene>
    <name evidence="10" type="ORF">LECACI_7A005447</name>
</gene>
<dbReference type="Proteomes" id="UP001296104">
    <property type="component" value="Unassembled WGS sequence"/>
</dbReference>
<dbReference type="InterPro" id="IPR016191">
    <property type="entry name" value="Ribonuclease/ribotoxin"/>
</dbReference>
<keyword evidence="4" id="KW-0255">Endonuclease</keyword>
<dbReference type="SUPFAM" id="SSF53933">
    <property type="entry name" value="Microbial ribonucleases"/>
    <property type="match status" value="1"/>
</dbReference>
<comment type="catalytic activity">
    <reaction evidence="8">
        <text>[RNA] containing guanosine + H2O = an [RNA fragment]-3'-guanosine-3'-phosphate + a 5'-hydroxy-ribonucleotide-3'-[RNA fragment].</text>
        <dbReference type="EC" id="4.6.1.24"/>
    </reaction>
</comment>
<dbReference type="EMBL" id="CAVMBE010000035">
    <property type="protein sequence ID" value="CAK4030265.1"/>
    <property type="molecule type" value="Genomic_DNA"/>
</dbReference>
<evidence type="ECO:0000256" key="1">
    <source>
        <dbReference type="ARBA" id="ARBA00009006"/>
    </source>
</evidence>
<dbReference type="InterPro" id="IPR000026">
    <property type="entry name" value="N1-like"/>
</dbReference>
<evidence type="ECO:0000256" key="7">
    <source>
        <dbReference type="ARBA" id="ARBA00023239"/>
    </source>
</evidence>
<reference evidence="10" key="1">
    <citation type="submission" date="2023-11" db="EMBL/GenBank/DDBJ databases">
        <authorList>
            <person name="Alioto T."/>
            <person name="Alioto T."/>
            <person name="Gomez Garrido J."/>
        </authorList>
    </citation>
    <scope>NUCLEOTIDE SEQUENCE</scope>
</reference>
<evidence type="ECO:0000256" key="3">
    <source>
        <dbReference type="ARBA" id="ARBA00022722"/>
    </source>
</evidence>
<accession>A0AAI8Z0N7</accession>
<dbReference type="GO" id="GO:0046589">
    <property type="term" value="F:ribonuclease T1 activity"/>
    <property type="evidence" value="ECO:0007669"/>
    <property type="project" value="UniProtKB-EC"/>
</dbReference>
<dbReference type="CDD" id="cd00606">
    <property type="entry name" value="fungal_RNase"/>
    <property type="match status" value="1"/>
</dbReference>
<dbReference type="GO" id="GO:0003723">
    <property type="term" value="F:RNA binding"/>
    <property type="evidence" value="ECO:0007669"/>
    <property type="project" value="InterPro"/>
</dbReference>
<feature type="signal peptide" evidence="9">
    <location>
        <begin position="1"/>
        <end position="24"/>
    </location>
</feature>
<dbReference type="GO" id="GO:0016787">
    <property type="term" value="F:hydrolase activity"/>
    <property type="evidence" value="ECO:0007669"/>
    <property type="project" value="UniProtKB-KW"/>
</dbReference>
<evidence type="ECO:0000256" key="9">
    <source>
        <dbReference type="SAM" id="SignalP"/>
    </source>
</evidence>
<protein>
    <recommendedName>
        <fullName evidence="2">ribonuclease T1</fullName>
        <ecNumber evidence="2">4.6.1.24</ecNumber>
    </recommendedName>
</protein>
<keyword evidence="9" id="KW-0732">Signal</keyword>
<sequence>MRFSLLSSAVLFAASAIALPTASSDLETRQSSTTCGNNYYSSDQVNDALNQGYNYYASGEQVGSDDYPHTYNNYEGFDFPVSGPYQEFPIEESGVYTGGSPGADRVVFNSDGEYAGAITHTGASGNDFVGCSGTS</sequence>
<evidence type="ECO:0000256" key="6">
    <source>
        <dbReference type="ARBA" id="ARBA00023157"/>
    </source>
</evidence>
<dbReference type="PANTHER" id="PTHR42104:SF1">
    <property type="entry name" value="EXTRACELLULAR GUANYL-SPECIFIC RIBONUCLEASE RNTA (AFU_ORTHOLOGUE AFUA_4G03230)"/>
    <property type="match status" value="1"/>
</dbReference>
<keyword evidence="6" id="KW-1015">Disulfide bond</keyword>
<dbReference type="EC" id="4.6.1.24" evidence="2"/>
<evidence type="ECO:0000256" key="8">
    <source>
        <dbReference type="ARBA" id="ARBA00034015"/>
    </source>
</evidence>
<proteinExistence type="inferred from homology"/>
<evidence type="ECO:0000313" key="11">
    <source>
        <dbReference type="Proteomes" id="UP001296104"/>
    </source>
</evidence>
<evidence type="ECO:0000256" key="5">
    <source>
        <dbReference type="ARBA" id="ARBA00022801"/>
    </source>
</evidence>